<dbReference type="InterPro" id="IPR007420">
    <property type="entry name" value="DUF465"/>
</dbReference>
<dbReference type="InterPro" id="IPR038444">
    <property type="entry name" value="DUF465_sf"/>
</dbReference>
<dbReference type="STRING" id="1121279.SAMN02745887_00354"/>
<reference evidence="1 2" key="1">
    <citation type="submission" date="2016-11" db="EMBL/GenBank/DDBJ databases">
        <authorList>
            <person name="Jaros S."/>
            <person name="Januszkiewicz K."/>
            <person name="Wedrychowicz H."/>
        </authorList>
    </citation>
    <scope>NUCLEOTIDE SEQUENCE [LARGE SCALE GENOMIC DNA]</scope>
    <source>
        <strain evidence="1 2">DSM 18899</strain>
    </source>
</reference>
<dbReference type="AlphaFoldDB" id="A0A1K2H654"/>
<dbReference type="Gene3D" id="6.10.280.50">
    <property type="match status" value="1"/>
</dbReference>
<gene>
    <name evidence="1" type="ORF">SAMN02745887_00354</name>
</gene>
<name>A0A1K2H654_9NEIS</name>
<protein>
    <recommendedName>
        <fullName evidence="3">GTP-binding protein</fullName>
    </recommendedName>
</protein>
<proteinExistence type="predicted"/>
<dbReference type="Pfam" id="PF04325">
    <property type="entry name" value="DUF465"/>
    <property type="match status" value="1"/>
</dbReference>
<keyword evidence="2" id="KW-1185">Reference proteome</keyword>
<sequence>MHIEHHPLISEFPEHRAAIHALKLSDAHFNRLAGEFEKLDKAITRAENGEEHLGDLALEVLKKQRLSLKDQLWDSLQKVVPN</sequence>
<evidence type="ECO:0000313" key="1">
    <source>
        <dbReference type="EMBL" id="SFZ70940.1"/>
    </source>
</evidence>
<dbReference type="Proteomes" id="UP000186513">
    <property type="component" value="Unassembled WGS sequence"/>
</dbReference>
<accession>A0A1K2H654</accession>
<dbReference type="OrthoDB" id="5616367at2"/>
<evidence type="ECO:0000313" key="2">
    <source>
        <dbReference type="Proteomes" id="UP000186513"/>
    </source>
</evidence>
<dbReference type="RefSeq" id="WP_072426882.1">
    <property type="nucleotide sequence ID" value="NZ_FPKR01000001.1"/>
</dbReference>
<organism evidence="1 2">
    <name type="scientific">Chitinimonas taiwanensis DSM 18899</name>
    <dbReference type="NCBI Taxonomy" id="1121279"/>
    <lineage>
        <taxon>Bacteria</taxon>
        <taxon>Pseudomonadati</taxon>
        <taxon>Pseudomonadota</taxon>
        <taxon>Betaproteobacteria</taxon>
        <taxon>Neisseriales</taxon>
        <taxon>Chitinibacteraceae</taxon>
        <taxon>Chitinimonas</taxon>
    </lineage>
</organism>
<dbReference type="EMBL" id="FPKR01000001">
    <property type="protein sequence ID" value="SFZ70940.1"/>
    <property type="molecule type" value="Genomic_DNA"/>
</dbReference>
<evidence type="ECO:0008006" key="3">
    <source>
        <dbReference type="Google" id="ProtNLM"/>
    </source>
</evidence>